<proteinExistence type="inferred from homology"/>
<dbReference type="SUPFAM" id="SSF51735">
    <property type="entry name" value="NAD(P)-binding Rossmann-fold domains"/>
    <property type="match status" value="1"/>
</dbReference>
<gene>
    <name evidence="4" type="ORF">CALVIDRAFT_524851</name>
</gene>
<dbReference type="PRINTS" id="PR00081">
    <property type="entry name" value="GDHRDH"/>
</dbReference>
<dbReference type="PANTHER" id="PTHR43477">
    <property type="entry name" value="DIHYDROANTICAPSIN 7-DEHYDROGENASE"/>
    <property type="match status" value="1"/>
</dbReference>
<dbReference type="InterPro" id="IPR002347">
    <property type="entry name" value="SDR_fam"/>
</dbReference>
<keyword evidence="3" id="KW-0560">Oxidoreductase</keyword>
<dbReference type="Proteomes" id="UP000076738">
    <property type="component" value="Unassembled WGS sequence"/>
</dbReference>
<sequence>MSADRLPMFRSLSQLVNKTVVVIGGSSGIGYEVAKGALEHGAKVIIASSHADKVEAAVTRLSELHEIFRSRISGSTCNAKSETDIERFWDGVGKFDHLVWTAGELINSGFVETKIGDQKESFDVHFWGPVISAKYIAKKGYINTKGSITLTIGSSFRKPLDEMVIVAAIGGAIDGLTRGLAVQLAPIRVNAVSPGYVETEIWNAMDPKRKTGLSKFVATTALVRHVAQPEELADAYLFCMKCTNITGITLDVDGGRLLAQPIPN</sequence>
<keyword evidence="5" id="KW-1185">Reference proteome</keyword>
<evidence type="ECO:0000313" key="5">
    <source>
        <dbReference type="Proteomes" id="UP000076738"/>
    </source>
</evidence>
<dbReference type="AlphaFoldDB" id="A0A167R4L4"/>
<dbReference type="OrthoDB" id="1888931at2759"/>
<evidence type="ECO:0000256" key="3">
    <source>
        <dbReference type="ARBA" id="ARBA00023002"/>
    </source>
</evidence>
<dbReference type="PANTHER" id="PTHR43477:SF1">
    <property type="entry name" value="DIHYDROANTICAPSIN 7-DEHYDROGENASE"/>
    <property type="match status" value="1"/>
</dbReference>
<evidence type="ECO:0000256" key="1">
    <source>
        <dbReference type="ARBA" id="ARBA00006484"/>
    </source>
</evidence>
<dbReference type="InterPro" id="IPR051122">
    <property type="entry name" value="SDR_DHRS6-like"/>
</dbReference>
<dbReference type="Pfam" id="PF23441">
    <property type="entry name" value="SDR"/>
    <property type="match status" value="1"/>
</dbReference>
<accession>A0A167R4L4</accession>
<reference evidence="4 5" key="1">
    <citation type="journal article" date="2016" name="Mol. Biol. Evol.">
        <title>Comparative Genomics of Early-Diverging Mushroom-Forming Fungi Provides Insights into the Origins of Lignocellulose Decay Capabilities.</title>
        <authorList>
            <person name="Nagy L.G."/>
            <person name="Riley R."/>
            <person name="Tritt A."/>
            <person name="Adam C."/>
            <person name="Daum C."/>
            <person name="Floudas D."/>
            <person name="Sun H."/>
            <person name="Yadav J.S."/>
            <person name="Pangilinan J."/>
            <person name="Larsson K.H."/>
            <person name="Matsuura K."/>
            <person name="Barry K."/>
            <person name="Labutti K."/>
            <person name="Kuo R."/>
            <person name="Ohm R.A."/>
            <person name="Bhattacharya S.S."/>
            <person name="Shirouzu T."/>
            <person name="Yoshinaga Y."/>
            <person name="Martin F.M."/>
            <person name="Grigoriev I.V."/>
            <person name="Hibbett D.S."/>
        </authorList>
    </citation>
    <scope>NUCLEOTIDE SEQUENCE [LARGE SCALE GENOMIC DNA]</scope>
    <source>
        <strain evidence="4 5">TUFC12733</strain>
    </source>
</reference>
<keyword evidence="2" id="KW-0521">NADP</keyword>
<evidence type="ECO:0000256" key="2">
    <source>
        <dbReference type="ARBA" id="ARBA00022857"/>
    </source>
</evidence>
<dbReference type="STRING" id="1330018.A0A167R4L4"/>
<protein>
    <submittedName>
        <fullName evidence="4">NAD(P)-binding protein</fullName>
    </submittedName>
</protein>
<dbReference type="InterPro" id="IPR036291">
    <property type="entry name" value="NAD(P)-bd_dom_sf"/>
</dbReference>
<dbReference type="InterPro" id="IPR057571">
    <property type="entry name" value="SDR_PhqE-like"/>
</dbReference>
<dbReference type="GO" id="GO:0016491">
    <property type="term" value="F:oxidoreductase activity"/>
    <property type="evidence" value="ECO:0007669"/>
    <property type="project" value="UniProtKB-KW"/>
</dbReference>
<dbReference type="EMBL" id="KV417269">
    <property type="protein sequence ID" value="KZP00551.1"/>
    <property type="molecule type" value="Genomic_DNA"/>
</dbReference>
<name>A0A167R4L4_CALVF</name>
<dbReference type="Gene3D" id="3.40.50.720">
    <property type="entry name" value="NAD(P)-binding Rossmann-like Domain"/>
    <property type="match status" value="1"/>
</dbReference>
<organism evidence="4 5">
    <name type="scientific">Calocera viscosa (strain TUFC12733)</name>
    <dbReference type="NCBI Taxonomy" id="1330018"/>
    <lineage>
        <taxon>Eukaryota</taxon>
        <taxon>Fungi</taxon>
        <taxon>Dikarya</taxon>
        <taxon>Basidiomycota</taxon>
        <taxon>Agaricomycotina</taxon>
        <taxon>Dacrymycetes</taxon>
        <taxon>Dacrymycetales</taxon>
        <taxon>Dacrymycetaceae</taxon>
        <taxon>Calocera</taxon>
    </lineage>
</organism>
<comment type="similarity">
    <text evidence="1">Belongs to the short-chain dehydrogenases/reductases (SDR) family.</text>
</comment>
<evidence type="ECO:0000313" key="4">
    <source>
        <dbReference type="EMBL" id="KZP00551.1"/>
    </source>
</evidence>